<protein>
    <submittedName>
        <fullName evidence="2">Uncharacterized protein</fullName>
    </submittedName>
</protein>
<dbReference type="Proteomes" id="UP000886523">
    <property type="component" value="Unassembled WGS sequence"/>
</dbReference>
<name>A0A9P6AP75_9AGAM</name>
<feature type="compositionally biased region" description="Polar residues" evidence="1">
    <location>
        <begin position="1"/>
        <end position="10"/>
    </location>
</feature>
<evidence type="ECO:0000256" key="1">
    <source>
        <dbReference type="SAM" id="MobiDB-lite"/>
    </source>
</evidence>
<keyword evidence="3" id="KW-1185">Reference proteome</keyword>
<gene>
    <name evidence="2" type="ORF">BS47DRAFT_149223</name>
</gene>
<feature type="compositionally biased region" description="Polar residues" evidence="1">
    <location>
        <begin position="51"/>
        <end position="63"/>
    </location>
</feature>
<evidence type="ECO:0000313" key="3">
    <source>
        <dbReference type="Proteomes" id="UP000886523"/>
    </source>
</evidence>
<dbReference type="EMBL" id="MU129034">
    <property type="protein sequence ID" value="KAF9509494.1"/>
    <property type="molecule type" value="Genomic_DNA"/>
</dbReference>
<comment type="caution">
    <text evidence="2">The sequence shown here is derived from an EMBL/GenBank/DDBJ whole genome shotgun (WGS) entry which is preliminary data.</text>
</comment>
<feature type="compositionally biased region" description="Polar residues" evidence="1">
    <location>
        <begin position="156"/>
        <end position="172"/>
    </location>
</feature>
<accession>A0A9P6AP75</accession>
<reference evidence="2" key="1">
    <citation type="journal article" date="2020" name="Nat. Commun.">
        <title>Large-scale genome sequencing of mycorrhizal fungi provides insights into the early evolution of symbiotic traits.</title>
        <authorList>
            <person name="Miyauchi S."/>
            <person name="Kiss E."/>
            <person name="Kuo A."/>
            <person name="Drula E."/>
            <person name="Kohler A."/>
            <person name="Sanchez-Garcia M."/>
            <person name="Morin E."/>
            <person name="Andreopoulos B."/>
            <person name="Barry K.W."/>
            <person name="Bonito G."/>
            <person name="Buee M."/>
            <person name="Carver A."/>
            <person name="Chen C."/>
            <person name="Cichocki N."/>
            <person name="Clum A."/>
            <person name="Culley D."/>
            <person name="Crous P.W."/>
            <person name="Fauchery L."/>
            <person name="Girlanda M."/>
            <person name="Hayes R.D."/>
            <person name="Keri Z."/>
            <person name="LaButti K."/>
            <person name="Lipzen A."/>
            <person name="Lombard V."/>
            <person name="Magnuson J."/>
            <person name="Maillard F."/>
            <person name="Murat C."/>
            <person name="Nolan M."/>
            <person name="Ohm R.A."/>
            <person name="Pangilinan J."/>
            <person name="Pereira M.F."/>
            <person name="Perotto S."/>
            <person name="Peter M."/>
            <person name="Pfister S."/>
            <person name="Riley R."/>
            <person name="Sitrit Y."/>
            <person name="Stielow J.B."/>
            <person name="Szollosi G."/>
            <person name="Zifcakova L."/>
            <person name="Stursova M."/>
            <person name="Spatafora J.W."/>
            <person name="Tedersoo L."/>
            <person name="Vaario L.M."/>
            <person name="Yamada A."/>
            <person name="Yan M."/>
            <person name="Wang P."/>
            <person name="Xu J."/>
            <person name="Bruns T."/>
            <person name="Baldrian P."/>
            <person name="Vilgalys R."/>
            <person name="Dunand C."/>
            <person name="Henrissat B."/>
            <person name="Grigoriev I.V."/>
            <person name="Hibbett D."/>
            <person name="Nagy L.G."/>
            <person name="Martin F.M."/>
        </authorList>
    </citation>
    <scope>NUCLEOTIDE SEQUENCE</scope>
    <source>
        <strain evidence="2">UP504</strain>
    </source>
</reference>
<sequence>MTSRNYSRESVPNKEAERFMHDASPWIPPLVVEDEPRPSSVQSVRIPPTPSLSTYSHLDSSGRSEGLNDDGEAPPPFSPNALPHGSSPLSDAASPLQGTDPRSGVAGQDHDPSGTYYPASPNSLPPSPPPSNVVTQEEPQEPQSSLQFRRHRLSLPNPSRRPNVTSEMPSRSSTIFVDDSHILPPPILFNPAIAYVQKDAPAILRGVTTEEDEPTTLPVPPYRQ</sequence>
<proteinExistence type="predicted"/>
<feature type="compositionally biased region" description="Basic and acidic residues" evidence="1">
    <location>
        <begin position="11"/>
        <end position="21"/>
    </location>
</feature>
<organism evidence="2 3">
    <name type="scientific">Hydnum rufescens UP504</name>
    <dbReference type="NCBI Taxonomy" id="1448309"/>
    <lineage>
        <taxon>Eukaryota</taxon>
        <taxon>Fungi</taxon>
        <taxon>Dikarya</taxon>
        <taxon>Basidiomycota</taxon>
        <taxon>Agaricomycotina</taxon>
        <taxon>Agaricomycetes</taxon>
        <taxon>Cantharellales</taxon>
        <taxon>Hydnaceae</taxon>
        <taxon>Hydnum</taxon>
    </lineage>
</organism>
<feature type="region of interest" description="Disordered" evidence="1">
    <location>
        <begin position="1"/>
        <end position="172"/>
    </location>
</feature>
<dbReference type="AlphaFoldDB" id="A0A9P6AP75"/>
<evidence type="ECO:0000313" key="2">
    <source>
        <dbReference type="EMBL" id="KAF9509494.1"/>
    </source>
</evidence>